<evidence type="ECO:0000256" key="2">
    <source>
        <dbReference type="ARBA" id="ARBA00022737"/>
    </source>
</evidence>
<reference evidence="11" key="2">
    <citation type="submission" date="2025-08" db="UniProtKB">
        <authorList>
            <consortium name="Ensembl"/>
        </authorList>
    </citation>
    <scope>IDENTIFICATION</scope>
</reference>
<comment type="subcellular location">
    <subcellularLocation>
        <location evidence="1">Nucleus</location>
    </subcellularLocation>
</comment>
<evidence type="ECO:0000256" key="4">
    <source>
        <dbReference type="ARBA" id="ARBA00023054"/>
    </source>
</evidence>
<dbReference type="InterPro" id="IPR043451">
    <property type="entry name" value="Myocardin-like"/>
</dbReference>
<keyword evidence="12" id="KW-1185">Reference proteome</keyword>
<reference evidence="11" key="1">
    <citation type="submission" date="2018-05" db="EMBL/GenBank/DDBJ databases">
        <authorList>
            <person name="Datahose"/>
        </authorList>
    </citation>
    <scope>NUCLEOTIDE SEQUENCE</scope>
</reference>
<sequence length="775" mass="85433">MLSLFILLALKTSAAFHEQRKSLERARTEDYLKRKIRSRPEKSELIRMHILEEPFLPVKQLKKACLAVDLNDKIAQRPGPMELIHKNILPVHSSIKQAFIGKASGENSSFDEDTNDSLSPEQSTSVSEEGCSLGLGPLPTPKETLTGHGIPSPTQVGSPQRVGLRCCAECMQDCCELLKYHQYIPPDQKGDKEPPPHLDSSYAKILQQQQLFLQLQILSQQQQRYHTILPAPTKAPVKIYFCVTVFLPSRSQTAQQPSSSSKSMHTSSSPPRPAGAPLNFSKHFVHTCLSSVPLGGTKPVSLPPNLDEMKVAELKSELKLRNLPVSGTKNDLIERLRTYQELSRGSDTTSSPTAGCTTGPGAEGAGKSSKSAAFIITSNNTRIEVILERVYKLFVNCLIPVFLDIFVFSPLNQLSLQPSSVAQLSTNVKEEPRCSTPAPFPVLSVDKDRLLQEKDKQIEVLTRMLWQKQRLVEVLKMQLENGDRGKAPEPISPLGVKEEPLDEPDVAFSMDFDQFPSQKSPISQEMDITKVIVKQEVIEEEEVPQAYLKQQSGSSASFSLDHLKIDSTPTLVTDTNGNHFLIALTNHLTGNKIKDPAEGKPPPDLSLNRLNQDSSACSLPPSPLQMLLPPSPPIPPCCGTPHPDPSLQPELQTVADTTGQKQHLSHAESGRLEDFLESTTGRPLLGVEPGGLLSLIDDLHNQMLCTSSILNHPLSPMDTSDTASWEQGLDSMDWLNLTTERDREEESPSLQTPPSVFSTDFLDSSDLHIHSEFSL</sequence>
<dbReference type="Bgee" id="ENSACLG00000012025">
    <property type="expression patterns" value="Expressed in muscle tissue and 1 other cell type or tissue"/>
</dbReference>
<feature type="domain" description="SAP" evidence="10">
    <location>
        <begin position="306"/>
        <end position="340"/>
    </location>
</feature>
<evidence type="ECO:0000313" key="11">
    <source>
        <dbReference type="Ensembl" id="ENSACLP00000017580.2"/>
    </source>
</evidence>
<dbReference type="GO" id="GO:0005634">
    <property type="term" value="C:nucleus"/>
    <property type="evidence" value="ECO:0007669"/>
    <property type="project" value="UniProtKB-SubCell"/>
</dbReference>
<evidence type="ECO:0000256" key="7">
    <source>
        <dbReference type="PROSITE-ProRule" id="PRU00401"/>
    </source>
</evidence>
<dbReference type="Proteomes" id="UP000265100">
    <property type="component" value="Chromosome 4"/>
</dbReference>
<reference evidence="11" key="3">
    <citation type="submission" date="2025-09" db="UniProtKB">
        <authorList>
            <consortium name="Ensembl"/>
        </authorList>
    </citation>
    <scope>IDENTIFICATION</scope>
</reference>
<feature type="region of interest" description="Disordered" evidence="8">
    <location>
        <begin position="341"/>
        <end position="367"/>
    </location>
</feature>
<evidence type="ECO:0000256" key="6">
    <source>
        <dbReference type="ARBA" id="ARBA00023242"/>
    </source>
</evidence>
<dbReference type="SUPFAM" id="SSF68906">
    <property type="entry name" value="SAP domain"/>
    <property type="match status" value="1"/>
</dbReference>
<proteinExistence type="predicted"/>
<feature type="compositionally biased region" description="Polar residues" evidence="8">
    <location>
        <begin position="748"/>
        <end position="757"/>
    </location>
</feature>
<dbReference type="PROSITE" id="PS50800">
    <property type="entry name" value="SAP"/>
    <property type="match status" value="1"/>
</dbReference>
<dbReference type="PROSITE" id="PS51073">
    <property type="entry name" value="RPEL"/>
    <property type="match status" value="2"/>
</dbReference>
<dbReference type="STRING" id="8154.ENSACLP00000017580"/>
<evidence type="ECO:0000259" key="10">
    <source>
        <dbReference type="PROSITE" id="PS50800"/>
    </source>
</evidence>
<keyword evidence="9" id="KW-0732">Signal</keyword>
<dbReference type="FunFam" id="1.10.720.30:FF:000002">
    <property type="entry name" value="Myocardin related transcription factor A"/>
    <property type="match status" value="1"/>
</dbReference>
<dbReference type="GeneTree" id="ENSGT00950000182979"/>
<evidence type="ECO:0000256" key="5">
    <source>
        <dbReference type="ARBA" id="ARBA00023163"/>
    </source>
</evidence>
<dbReference type="Gene3D" id="6.10.150.10">
    <property type="match status" value="1"/>
</dbReference>
<evidence type="ECO:0000256" key="1">
    <source>
        <dbReference type="ARBA" id="ARBA00004123"/>
    </source>
</evidence>
<dbReference type="GO" id="GO:0051145">
    <property type="term" value="P:smooth muscle cell differentiation"/>
    <property type="evidence" value="ECO:0007669"/>
    <property type="project" value="TreeGrafter"/>
</dbReference>
<keyword evidence="4" id="KW-0175">Coiled coil</keyword>
<dbReference type="SMART" id="SM00513">
    <property type="entry name" value="SAP"/>
    <property type="match status" value="1"/>
</dbReference>
<name>A0A3P8PKM3_ASTCA</name>
<dbReference type="AlphaFoldDB" id="A0A3P8PKM3"/>
<keyword evidence="3" id="KW-0805">Transcription regulation</keyword>
<keyword evidence="5" id="KW-0804">Transcription</keyword>
<organism evidence="11 12">
    <name type="scientific">Astatotilapia calliptera</name>
    <name type="common">Eastern happy</name>
    <name type="synonym">Chromis callipterus</name>
    <dbReference type="NCBI Taxonomy" id="8154"/>
    <lineage>
        <taxon>Eukaryota</taxon>
        <taxon>Metazoa</taxon>
        <taxon>Chordata</taxon>
        <taxon>Craniata</taxon>
        <taxon>Vertebrata</taxon>
        <taxon>Euteleostomi</taxon>
        <taxon>Actinopterygii</taxon>
        <taxon>Neopterygii</taxon>
        <taxon>Teleostei</taxon>
        <taxon>Neoteleostei</taxon>
        <taxon>Acanthomorphata</taxon>
        <taxon>Ovalentaria</taxon>
        <taxon>Cichlomorphae</taxon>
        <taxon>Cichliformes</taxon>
        <taxon>Cichlidae</taxon>
        <taxon>African cichlids</taxon>
        <taxon>Pseudocrenilabrinae</taxon>
        <taxon>Haplochromini</taxon>
        <taxon>Astatotilapia</taxon>
    </lineage>
</organism>
<evidence type="ECO:0000313" key="12">
    <source>
        <dbReference type="Proteomes" id="UP000265100"/>
    </source>
</evidence>
<feature type="region of interest" description="Disordered" evidence="8">
    <location>
        <begin position="253"/>
        <end position="277"/>
    </location>
</feature>
<feature type="repeat" description="RPEL" evidence="7">
    <location>
        <begin position="68"/>
        <end position="93"/>
    </location>
</feature>
<feature type="region of interest" description="Disordered" evidence="8">
    <location>
        <begin position="591"/>
        <end position="650"/>
    </location>
</feature>
<dbReference type="Gene3D" id="1.10.720.30">
    <property type="entry name" value="SAP domain"/>
    <property type="match status" value="1"/>
</dbReference>
<evidence type="ECO:0000256" key="8">
    <source>
        <dbReference type="SAM" id="MobiDB-lite"/>
    </source>
</evidence>
<dbReference type="SMART" id="SM00707">
    <property type="entry name" value="RPEL"/>
    <property type="match status" value="2"/>
</dbReference>
<keyword evidence="2" id="KW-0677">Repeat</keyword>
<feature type="region of interest" description="Disordered" evidence="8">
    <location>
        <begin position="737"/>
        <end position="757"/>
    </location>
</feature>
<feature type="compositionally biased region" description="Low complexity" evidence="8">
    <location>
        <begin position="253"/>
        <end position="269"/>
    </location>
</feature>
<feature type="chain" id="PRO_5044218937" description="SAP domain-containing protein" evidence="9">
    <location>
        <begin position="16"/>
        <end position="775"/>
    </location>
</feature>
<dbReference type="InterPro" id="IPR003034">
    <property type="entry name" value="SAP_dom"/>
</dbReference>
<evidence type="ECO:0000256" key="9">
    <source>
        <dbReference type="SAM" id="SignalP"/>
    </source>
</evidence>
<protein>
    <recommendedName>
        <fullName evidence="10">SAP domain-containing protein</fullName>
    </recommendedName>
</protein>
<feature type="compositionally biased region" description="Polar residues" evidence="8">
    <location>
        <begin position="341"/>
        <end position="356"/>
    </location>
</feature>
<evidence type="ECO:0000256" key="3">
    <source>
        <dbReference type="ARBA" id="ARBA00023015"/>
    </source>
</evidence>
<dbReference type="InterPro" id="IPR004018">
    <property type="entry name" value="RPEL_repeat"/>
</dbReference>
<dbReference type="Pfam" id="PF02755">
    <property type="entry name" value="RPEL"/>
    <property type="match status" value="2"/>
</dbReference>
<feature type="compositionally biased region" description="Pro residues" evidence="8">
    <location>
        <begin position="629"/>
        <end position="646"/>
    </location>
</feature>
<keyword evidence="6" id="KW-0539">Nucleus</keyword>
<feature type="region of interest" description="Disordered" evidence="8">
    <location>
        <begin position="104"/>
        <end position="158"/>
    </location>
</feature>
<feature type="compositionally biased region" description="Polar residues" evidence="8">
    <location>
        <begin position="116"/>
        <end position="127"/>
    </location>
</feature>
<dbReference type="Ensembl" id="ENSACLT00000017999.2">
    <property type="protein sequence ID" value="ENSACLP00000017580.2"/>
    <property type="gene ID" value="ENSACLG00000012025.2"/>
</dbReference>
<dbReference type="Pfam" id="PF02037">
    <property type="entry name" value="SAP"/>
    <property type="match status" value="1"/>
</dbReference>
<dbReference type="Gene3D" id="6.10.140.2040">
    <property type="match status" value="1"/>
</dbReference>
<feature type="repeat" description="RPEL" evidence="7">
    <location>
        <begin position="30"/>
        <end position="55"/>
    </location>
</feature>
<dbReference type="GO" id="GO:0003713">
    <property type="term" value="F:transcription coactivator activity"/>
    <property type="evidence" value="ECO:0007669"/>
    <property type="project" value="UniProtKB-ARBA"/>
</dbReference>
<dbReference type="GO" id="GO:0045944">
    <property type="term" value="P:positive regulation of transcription by RNA polymerase II"/>
    <property type="evidence" value="ECO:0007669"/>
    <property type="project" value="TreeGrafter"/>
</dbReference>
<dbReference type="PANTHER" id="PTHR22793:SF6">
    <property type="entry name" value="MYOCARDIN-RELATED TRANSCRIPTION FACTOR A"/>
    <property type="match status" value="1"/>
</dbReference>
<accession>A0A3P8PKM3</accession>
<dbReference type="InterPro" id="IPR036361">
    <property type="entry name" value="SAP_dom_sf"/>
</dbReference>
<dbReference type="PANTHER" id="PTHR22793">
    <property type="entry name" value="MYOCARDIN-RELATED TRANSCRIPTION FACTOR-RELATED"/>
    <property type="match status" value="1"/>
</dbReference>
<dbReference type="OMA" id="QCVCLDP"/>
<feature type="signal peptide" evidence="9">
    <location>
        <begin position="1"/>
        <end position="15"/>
    </location>
</feature>